<evidence type="ECO:0000313" key="1">
    <source>
        <dbReference type="EMBL" id="OAY33319.1"/>
    </source>
</evidence>
<gene>
    <name evidence="1" type="ORF">MANES_13G086100</name>
</gene>
<dbReference type="AlphaFoldDB" id="A0A2C9UPW7"/>
<dbReference type="EMBL" id="CM004399">
    <property type="protein sequence ID" value="OAY33319.1"/>
    <property type="molecule type" value="Genomic_DNA"/>
</dbReference>
<name>A0A2C9UPW7_MANES</name>
<proteinExistence type="predicted"/>
<sequence>MEEENREAFEFGILVGRTIGARCTKGLVNWFFRCWNRRRWVCCFHGENREREGRNWI</sequence>
<accession>A0A2C9UPW7</accession>
<protein>
    <submittedName>
        <fullName evidence="1">Uncharacterized protein</fullName>
    </submittedName>
</protein>
<organism evidence="1">
    <name type="scientific">Manihot esculenta</name>
    <name type="common">Cassava</name>
    <name type="synonym">Jatropha manihot</name>
    <dbReference type="NCBI Taxonomy" id="3983"/>
    <lineage>
        <taxon>Eukaryota</taxon>
        <taxon>Viridiplantae</taxon>
        <taxon>Streptophyta</taxon>
        <taxon>Embryophyta</taxon>
        <taxon>Tracheophyta</taxon>
        <taxon>Spermatophyta</taxon>
        <taxon>Magnoliopsida</taxon>
        <taxon>eudicotyledons</taxon>
        <taxon>Gunneridae</taxon>
        <taxon>Pentapetalae</taxon>
        <taxon>rosids</taxon>
        <taxon>fabids</taxon>
        <taxon>Malpighiales</taxon>
        <taxon>Euphorbiaceae</taxon>
        <taxon>Crotonoideae</taxon>
        <taxon>Manihoteae</taxon>
        <taxon>Manihot</taxon>
    </lineage>
</organism>
<reference evidence="1" key="1">
    <citation type="submission" date="2016-02" db="EMBL/GenBank/DDBJ databases">
        <title>WGS assembly of Manihot esculenta.</title>
        <authorList>
            <person name="Bredeson J.V."/>
            <person name="Prochnik S.E."/>
            <person name="Lyons J.B."/>
            <person name="Schmutz J."/>
            <person name="Grimwood J."/>
            <person name="Vrebalov J."/>
            <person name="Bart R.S."/>
            <person name="Amuge T."/>
            <person name="Ferguson M.E."/>
            <person name="Green R."/>
            <person name="Putnam N."/>
            <person name="Stites J."/>
            <person name="Rounsley S."/>
            <person name="Rokhsar D.S."/>
        </authorList>
    </citation>
    <scope>NUCLEOTIDE SEQUENCE [LARGE SCALE GENOMIC DNA]</scope>
    <source>
        <tissue evidence="1">Leaf</tissue>
    </source>
</reference>